<dbReference type="GO" id="GO:0016787">
    <property type="term" value="F:hydrolase activity"/>
    <property type="evidence" value="ECO:0007669"/>
    <property type="project" value="InterPro"/>
</dbReference>
<dbReference type="PANTHER" id="PTHR43143">
    <property type="entry name" value="METALLOPHOSPHOESTERASE, CALCINEURIN SUPERFAMILY"/>
    <property type="match status" value="1"/>
</dbReference>
<accession>A0A150GT21</accession>
<dbReference type="InterPro" id="IPR029052">
    <property type="entry name" value="Metallo-depent_PP-like"/>
</dbReference>
<comment type="caution">
    <text evidence="3">The sequence shown here is derived from an EMBL/GenBank/DDBJ whole genome shotgun (WGS) entry which is preliminary data.</text>
</comment>
<dbReference type="OrthoDB" id="9675250at2759"/>
<evidence type="ECO:0000259" key="2">
    <source>
        <dbReference type="Pfam" id="PF00149"/>
    </source>
</evidence>
<keyword evidence="4" id="KW-1185">Reference proteome</keyword>
<dbReference type="AlphaFoldDB" id="A0A150GT21"/>
<evidence type="ECO:0000313" key="4">
    <source>
        <dbReference type="Proteomes" id="UP000075714"/>
    </source>
</evidence>
<dbReference type="PANTHER" id="PTHR43143:SF1">
    <property type="entry name" value="SERINE_THREONINE-PROTEIN PHOSPHATASE CPPED1"/>
    <property type="match status" value="1"/>
</dbReference>
<dbReference type="SUPFAM" id="SSF56300">
    <property type="entry name" value="Metallo-dependent phosphatases"/>
    <property type="match status" value="1"/>
</dbReference>
<dbReference type="Proteomes" id="UP000075714">
    <property type="component" value="Unassembled WGS sequence"/>
</dbReference>
<dbReference type="EMBL" id="LSYV01000010">
    <property type="protein sequence ID" value="KXZ52480.1"/>
    <property type="molecule type" value="Genomic_DNA"/>
</dbReference>
<gene>
    <name evidence="3" type="ORF">GPECTOR_9g524</name>
</gene>
<dbReference type="Pfam" id="PF00149">
    <property type="entry name" value="Metallophos"/>
    <property type="match status" value="1"/>
</dbReference>
<organism evidence="3 4">
    <name type="scientific">Gonium pectorale</name>
    <name type="common">Green alga</name>
    <dbReference type="NCBI Taxonomy" id="33097"/>
    <lineage>
        <taxon>Eukaryota</taxon>
        <taxon>Viridiplantae</taxon>
        <taxon>Chlorophyta</taxon>
        <taxon>core chlorophytes</taxon>
        <taxon>Chlorophyceae</taxon>
        <taxon>CS clade</taxon>
        <taxon>Chlamydomonadales</taxon>
        <taxon>Volvocaceae</taxon>
        <taxon>Gonium</taxon>
    </lineage>
</organism>
<dbReference type="InterPro" id="IPR051918">
    <property type="entry name" value="STPP_CPPED1"/>
</dbReference>
<feature type="domain" description="Calcineurin-like phosphoesterase" evidence="2">
    <location>
        <begin position="7"/>
        <end position="203"/>
    </location>
</feature>
<dbReference type="Gene3D" id="3.60.21.10">
    <property type="match status" value="1"/>
</dbReference>
<feature type="region of interest" description="Disordered" evidence="1">
    <location>
        <begin position="254"/>
        <end position="283"/>
    </location>
</feature>
<evidence type="ECO:0000256" key="1">
    <source>
        <dbReference type="SAM" id="MobiDB-lite"/>
    </source>
</evidence>
<evidence type="ECO:0000313" key="3">
    <source>
        <dbReference type="EMBL" id="KXZ52480.1"/>
    </source>
</evidence>
<protein>
    <recommendedName>
        <fullName evidence="2">Calcineurin-like phosphoesterase domain-containing protein</fullName>
    </recommendedName>
</protein>
<name>A0A150GT21_GONPE</name>
<sequence>MKSVERLKAAQRQIEGLSPQPAAVVFLGDVIHNGYYSHDFDWYLSTRNAYTVGSEIFRNFSAPVRYLWGNHDYHTVCGNASQSHDRSGLSARLFRHFLGPTALPYSSARIGRYNFVFLNAMLGPSWDPAHPRCDTRQASLGLQQLGWLAGELRAGRPTFVFLHHPLPAAMRDEAPGERHPDVLTLLLAHSDNVMAVFSGHYHRGLDWRDAYPFPHITLPASRYDEDNWFLLSLPQRGPLRSWRILDRDKNKGGARCSETWEYPPNGEPRPLAPQPAETGSCGSPTMAEVGQVELPPLQAVSDVPGPTGHQFNPEPSCCLAYQRPFLERCLQAQDTFRAAGRNGTEVLERCVAEHGAAIHWMGRVGGSCLAPGTHALPPPAAAAHPG</sequence>
<proteinExistence type="predicted"/>
<reference evidence="4" key="1">
    <citation type="journal article" date="2016" name="Nat. Commun.">
        <title>The Gonium pectorale genome demonstrates co-option of cell cycle regulation during the evolution of multicellularity.</title>
        <authorList>
            <person name="Hanschen E.R."/>
            <person name="Marriage T.N."/>
            <person name="Ferris P.J."/>
            <person name="Hamaji T."/>
            <person name="Toyoda A."/>
            <person name="Fujiyama A."/>
            <person name="Neme R."/>
            <person name="Noguchi H."/>
            <person name="Minakuchi Y."/>
            <person name="Suzuki M."/>
            <person name="Kawai-Toyooka H."/>
            <person name="Smith D.R."/>
            <person name="Sparks H."/>
            <person name="Anderson J."/>
            <person name="Bakaric R."/>
            <person name="Luria V."/>
            <person name="Karger A."/>
            <person name="Kirschner M.W."/>
            <person name="Durand P.M."/>
            <person name="Michod R.E."/>
            <person name="Nozaki H."/>
            <person name="Olson B.J."/>
        </authorList>
    </citation>
    <scope>NUCLEOTIDE SEQUENCE [LARGE SCALE GENOMIC DNA]</scope>
    <source>
        <strain evidence="4">NIES-2863</strain>
    </source>
</reference>
<dbReference type="InterPro" id="IPR004843">
    <property type="entry name" value="Calcineurin-like_PHP"/>
</dbReference>